<reference evidence="3 4" key="1">
    <citation type="submission" date="2024-01" db="EMBL/GenBank/DDBJ databases">
        <title>Multi-omics insights into the function and evolution of sodium benzoate biodegradation pathways in Benzoatithermus flavus gen. nov., sp. nov. from hot spring.</title>
        <authorList>
            <person name="Hu C.-J."/>
            <person name="Li W.-J."/>
        </authorList>
    </citation>
    <scope>NUCLEOTIDE SEQUENCE [LARGE SCALE GENOMIC DNA]</scope>
    <source>
        <strain evidence="3 4">SYSU G07066</strain>
    </source>
</reference>
<organism evidence="3 4">
    <name type="scientific">Benzoatithermus flavus</name>
    <dbReference type="NCBI Taxonomy" id="3108223"/>
    <lineage>
        <taxon>Bacteria</taxon>
        <taxon>Pseudomonadati</taxon>
        <taxon>Pseudomonadota</taxon>
        <taxon>Alphaproteobacteria</taxon>
        <taxon>Geminicoccales</taxon>
        <taxon>Geminicoccaceae</taxon>
        <taxon>Benzoatithermus</taxon>
    </lineage>
</organism>
<feature type="signal peptide" evidence="1">
    <location>
        <begin position="1"/>
        <end position="24"/>
    </location>
</feature>
<dbReference type="RefSeq" id="WP_418159970.1">
    <property type="nucleotide sequence ID" value="NZ_JBBLZC010000012.1"/>
</dbReference>
<evidence type="ECO:0000259" key="2">
    <source>
        <dbReference type="Pfam" id="PF14347"/>
    </source>
</evidence>
<evidence type="ECO:0000256" key="1">
    <source>
        <dbReference type="SAM" id="SignalP"/>
    </source>
</evidence>
<proteinExistence type="predicted"/>
<evidence type="ECO:0000313" key="3">
    <source>
        <dbReference type="EMBL" id="MEK0084123.1"/>
    </source>
</evidence>
<sequence length="142" mass="15014">MSIRLVTFALLVGGIGSAALPAAAVEPAPPGAKVYIIWPKSGQIITGGKFWLRMGLRNMGVAPAGIRKPGTGHHHLLIDADLPPAGEPIPNNRNHLHFGSGQTEARIELPPGRHTLQLVLGDADHVPFEPSLVSDRITVIVP</sequence>
<feature type="chain" id="PRO_5046395157" evidence="1">
    <location>
        <begin position="25"/>
        <end position="142"/>
    </location>
</feature>
<comment type="caution">
    <text evidence="3">The sequence shown here is derived from an EMBL/GenBank/DDBJ whole genome shotgun (WGS) entry which is preliminary data.</text>
</comment>
<dbReference type="Proteomes" id="UP001375743">
    <property type="component" value="Unassembled WGS sequence"/>
</dbReference>
<evidence type="ECO:0000313" key="4">
    <source>
        <dbReference type="Proteomes" id="UP001375743"/>
    </source>
</evidence>
<dbReference type="Pfam" id="PF14347">
    <property type="entry name" value="DUF4399"/>
    <property type="match status" value="1"/>
</dbReference>
<name>A0ABU8XUP0_9PROT</name>
<dbReference type="EMBL" id="JBBLZC010000012">
    <property type="protein sequence ID" value="MEK0084123.1"/>
    <property type="molecule type" value="Genomic_DNA"/>
</dbReference>
<feature type="domain" description="DUF4399" evidence="2">
    <location>
        <begin position="53"/>
        <end position="141"/>
    </location>
</feature>
<protein>
    <submittedName>
        <fullName evidence="3">DUF4399 domain-containing protein</fullName>
    </submittedName>
</protein>
<gene>
    <name evidence="3" type="ORF">U1T56_13240</name>
</gene>
<dbReference type="InterPro" id="IPR025512">
    <property type="entry name" value="DUF4399"/>
</dbReference>
<keyword evidence="4" id="KW-1185">Reference proteome</keyword>
<accession>A0ABU8XUP0</accession>
<keyword evidence="1" id="KW-0732">Signal</keyword>